<dbReference type="InterPro" id="IPR024036">
    <property type="entry name" value="tRNA-dHydroUridine_Synthase_C"/>
</dbReference>
<dbReference type="InterPro" id="IPR035587">
    <property type="entry name" value="DUS-like_FMN-bd"/>
</dbReference>
<sequence length="430" mass="45886">MTFPPAPARATAPQRGTPAVQIGGLGLGTPLMLAPMAGVTNPPFRQLCREFGEAALADLTDGFGADIVANPGGTPGAGHAPGTFAPAGLYVCEMITSRALVEQTPETMRMIQPDMGDPVRSIQIYGVGPATVAEAVRLVVGNGYADHIDLNFGCPVPKVTRKGGGSALPWKHDLFEAIVSAAVRAADQTSGGRVPVTAKVRIGIDEDHETFRDAARICEDAGIAALTLHARTTAQHYSGTARWEVIGDLVRESSLPVFGNGDVFEAQDAAAMMRQTGAVGVVVGRGCQGRPWLFYDLVAAMHGSDRRMRPNLAQVCQIIMRHAALAVDHFGEERRAMREMRKHVGWYMRGFAVGGQLRRDLGLVNTLEELGLRLSQLDLTQGYPEAASGPRGRAGGEKQPHLPEFWLDSHVLSPEQKARLHEAELGISGG</sequence>
<dbReference type="Gene3D" id="1.10.1200.80">
    <property type="entry name" value="Putative flavin oxidoreducatase, domain 2"/>
    <property type="match status" value="1"/>
</dbReference>
<keyword evidence="9" id="KW-1185">Reference proteome</keyword>
<evidence type="ECO:0000256" key="4">
    <source>
        <dbReference type="ARBA" id="ARBA00022694"/>
    </source>
</evidence>
<feature type="domain" description="DUS-like FMN-binding" evidence="7">
    <location>
        <begin position="32"/>
        <end position="370"/>
    </location>
</feature>
<accession>A0ABT9PHN2</accession>
<dbReference type="Pfam" id="PF01207">
    <property type="entry name" value="Dus"/>
    <property type="match status" value="1"/>
</dbReference>
<keyword evidence="4" id="KW-0819">tRNA processing</keyword>
<evidence type="ECO:0000256" key="2">
    <source>
        <dbReference type="ARBA" id="ARBA00022630"/>
    </source>
</evidence>
<dbReference type="CDD" id="cd02801">
    <property type="entry name" value="DUS_like_FMN"/>
    <property type="match status" value="1"/>
</dbReference>
<keyword evidence="5" id="KW-0521">NADP</keyword>
<evidence type="ECO:0000256" key="5">
    <source>
        <dbReference type="ARBA" id="ARBA00022857"/>
    </source>
</evidence>
<dbReference type="SUPFAM" id="SSF51395">
    <property type="entry name" value="FMN-linked oxidoreductases"/>
    <property type="match status" value="1"/>
</dbReference>
<evidence type="ECO:0000313" key="8">
    <source>
        <dbReference type="EMBL" id="MDP9832227.1"/>
    </source>
</evidence>
<dbReference type="PROSITE" id="PS01136">
    <property type="entry name" value="UPF0034"/>
    <property type="match status" value="1"/>
</dbReference>
<evidence type="ECO:0000256" key="6">
    <source>
        <dbReference type="ARBA" id="ARBA00023002"/>
    </source>
</evidence>
<comment type="caution">
    <text evidence="8">The sequence shown here is derived from an EMBL/GenBank/DDBJ whole genome shotgun (WGS) entry which is preliminary data.</text>
</comment>
<evidence type="ECO:0000256" key="3">
    <source>
        <dbReference type="ARBA" id="ARBA00022643"/>
    </source>
</evidence>
<keyword evidence="3" id="KW-0288">FMN</keyword>
<dbReference type="EMBL" id="JAUSQL010000001">
    <property type="protein sequence ID" value="MDP9832227.1"/>
    <property type="molecule type" value="Genomic_DNA"/>
</dbReference>
<name>A0ABT9PHN2_9ACTO</name>
<dbReference type="NCBIfam" id="TIGR00737">
    <property type="entry name" value="nifR3_yhdG"/>
    <property type="match status" value="1"/>
</dbReference>
<keyword evidence="2" id="KW-0285">Flavoprotein</keyword>
<evidence type="ECO:0000259" key="7">
    <source>
        <dbReference type="Pfam" id="PF01207"/>
    </source>
</evidence>
<evidence type="ECO:0000313" key="9">
    <source>
        <dbReference type="Proteomes" id="UP001230145"/>
    </source>
</evidence>
<organism evidence="8 9">
    <name type="scientific">Trueperella abortisuis</name>
    <dbReference type="NCBI Taxonomy" id="445930"/>
    <lineage>
        <taxon>Bacteria</taxon>
        <taxon>Bacillati</taxon>
        <taxon>Actinomycetota</taxon>
        <taxon>Actinomycetes</taxon>
        <taxon>Actinomycetales</taxon>
        <taxon>Actinomycetaceae</taxon>
        <taxon>Trueperella</taxon>
    </lineage>
</organism>
<dbReference type="InterPro" id="IPR018517">
    <property type="entry name" value="tRNA_hU_synthase_CS"/>
</dbReference>
<reference evidence="8 9" key="1">
    <citation type="submission" date="2023-07" db="EMBL/GenBank/DDBJ databases">
        <title>Sequencing the genomes of 1000 actinobacteria strains.</title>
        <authorList>
            <person name="Klenk H.-P."/>
        </authorList>
    </citation>
    <scope>NUCLEOTIDE SEQUENCE [LARGE SCALE GENOMIC DNA]</scope>
    <source>
        <strain evidence="8 9">DSM 19515</strain>
    </source>
</reference>
<comment type="cofactor">
    <cofactor evidence="1">
        <name>FMN</name>
        <dbReference type="ChEBI" id="CHEBI:58210"/>
    </cofactor>
</comment>
<dbReference type="Gene3D" id="3.20.20.70">
    <property type="entry name" value="Aldolase class I"/>
    <property type="match status" value="1"/>
</dbReference>
<dbReference type="Proteomes" id="UP001230145">
    <property type="component" value="Unassembled WGS sequence"/>
</dbReference>
<gene>
    <name evidence="8" type="ORF">J2S45_000906</name>
</gene>
<dbReference type="PANTHER" id="PTHR45846:SF1">
    <property type="entry name" value="TRNA-DIHYDROURIDINE(47) SYNTHASE [NAD(P)(+)]-LIKE"/>
    <property type="match status" value="1"/>
</dbReference>
<proteinExistence type="predicted"/>
<dbReference type="InterPro" id="IPR013785">
    <property type="entry name" value="Aldolase_TIM"/>
</dbReference>
<protein>
    <submittedName>
        <fullName evidence="8">NifR3 family TIM-barrel protein</fullName>
    </submittedName>
</protein>
<dbReference type="InterPro" id="IPR004652">
    <property type="entry name" value="DusB-like"/>
</dbReference>
<evidence type="ECO:0000256" key="1">
    <source>
        <dbReference type="ARBA" id="ARBA00001917"/>
    </source>
</evidence>
<dbReference type="PANTHER" id="PTHR45846">
    <property type="entry name" value="TRNA-DIHYDROURIDINE(47) SYNTHASE [NAD(P)(+)]-LIKE"/>
    <property type="match status" value="1"/>
</dbReference>
<keyword evidence="6" id="KW-0560">Oxidoreductase</keyword>